<dbReference type="AlphaFoldDB" id="A0AAW1TFF0"/>
<dbReference type="EMBL" id="JALJOV010000078">
    <property type="protein sequence ID" value="KAK9867570.1"/>
    <property type="molecule type" value="Genomic_DNA"/>
</dbReference>
<dbReference type="Pfam" id="PF00188">
    <property type="entry name" value="CAP"/>
    <property type="match status" value="1"/>
</dbReference>
<gene>
    <name evidence="3" type="ORF">WJX84_007969</name>
</gene>
<name>A0AAW1TFF0_9CHLO</name>
<organism evidence="3 4">
    <name type="scientific">Apatococcus fuscideae</name>
    <dbReference type="NCBI Taxonomy" id="2026836"/>
    <lineage>
        <taxon>Eukaryota</taxon>
        <taxon>Viridiplantae</taxon>
        <taxon>Chlorophyta</taxon>
        <taxon>core chlorophytes</taxon>
        <taxon>Trebouxiophyceae</taxon>
        <taxon>Chlorellales</taxon>
        <taxon>Chlorellaceae</taxon>
        <taxon>Apatococcus</taxon>
    </lineage>
</organism>
<proteinExistence type="predicted"/>
<dbReference type="InterPro" id="IPR035940">
    <property type="entry name" value="CAP_sf"/>
</dbReference>
<dbReference type="Proteomes" id="UP001485043">
    <property type="component" value="Unassembled WGS sequence"/>
</dbReference>
<dbReference type="PANTHER" id="PTHR31157:SF1">
    <property type="entry name" value="SCP DOMAIN-CONTAINING PROTEIN"/>
    <property type="match status" value="1"/>
</dbReference>
<evidence type="ECO:0000313" key="4">
    <source>
        <dbReference type="Proteomes" id="UP001485043"/>
    </source>
</evidence>
<protein>
    <recommendedName>
        <fullName evidence="2">SCP domain-containing protein</fullName>
    </recommendedName>
</protein>
<dbReference type="CDD" id="cd05379">
    <property type="entry name" value="CAP_bacterial"/>
    <property type="match status" value="1"/>
</dbReference>
<evidence type="ECO:0000313" key="3">
    <source>
        <dbReference type="EMBL" id="KAK9867570.1"/>
    </source>
</evidence>
<accession>A0AAW1TFF0</accession>
<dbReference type="PANTHER" id="PTHR31157">
    <property type="entry name" value="SCP DOMAIN-CONTAINING PROTEIN"/>
    <property type="match status" value="1"/>
</dbReference>
<comment type="caution">
    <text evidence="3">The sequence shown here is derived from an EMBL/GenBank/DDBJ whole genome shotgun (WGS) entry which is preliminary data.</text>
</comment>
<evidence type="ECO:0000256" key="1">
    <source>
        <dbReference type="SAM" id="MobiDB-lite"/>
    </source>
</evidence>
<feature type="region of interest" description="Disordered" evidence="1">
    <location>
        <begin position="506"/>
        <end position="541"/>
    </location>
</feature>
<reference evidence="3 4" key="1">
    <citation type="journal article" date="2024" name="Nat. Commun.">
        <title>Phylogenomics reveals the evolutionary origins of lichenization in chlorophyte algae.</title>
        <authorList>
            <person name="Puginier C."/>
            <person name="Libourel C."/>
            <person name="Otte J."/>
            <person name="Skaloud P."/>
            <person name="Haon M."/>
            <person name="Grisel S."/>
            <person name="Petersen M."/>
            <person name="Berrin J.G."/>
            <person name="Delaux P.M."/>
            <person name="Dal Grande F."/>
            <person name="Keller J."/>
        </authorList>
    </citation>
    <scope>NUCLEOTIDE SEQUENCE [LARGE SCALE GENOMIC DNA]</scope>
    <source>
        <strain evidence="3 4">SAG 2523</strain>
    </source>
</reference>
<dbReference type="SUPFAM" id="SSF55797">
    <property type="entry name" value="PR-1-like"/>
    <property type="match status" value="1"/>
</dbReference>
<keyword evidence="4" id="KW-1185">Reference proteome</keyword>
<feature type="compositionally biased region" description="Low complexity" evidence="1">
    <location>
        <begin position="508"/>
        <end position="524"/>
    </location>
</feature>
<feature type="domain" description="SCP" evidence="2">
    <location>
        <begin position="32"/>
        <end position="135"/>
    </location>
</feature>
<dbReference type="InterPro" id="IPR014044">
    <property type="entry name" value="CAP_dom"/>
</dbReference>
<sequence>MRTAPEAFASAINAVCSLNDFVSSITVPRRGPLTESPTLVNVAAAHSDDESLEGYFDHYSPAGSSPSDRIMAVLPNITTLAEVLAAGYSTVQEVLVRLMCSAQHRAILTSCAYDSIGWGVAFNSSTESSWPDYFTGNLICSKAAGCTCPPAASEFSNPSAGPAAAPAVAPTTEYTPIFSPPQILTSMIGAQRKLSQATQPLGAPQSSSGFPYAAPPMGGYGPMASTGAAAAPLFGPGPSVAIAAAPPPMALSPRAISSSMASTVVSFEATYTQIAAASVATNELVTVVQHLATSILTYTGSAAQPTLEYIPTSGDPALYSPASSAAGRRHLMGAEQANPASAWDASYWTNRMQTVDGPRRSLLQTPNTLQPNVTFTITLVNGGANNAISDVASAISAFSNPVPVTTTASLTTDNTGAMVVALFPPNNQLSSTVSTSTSYADQLSGALKTLPSSVFGAAFVTNHGPYTITNVNDPTPTVPFPATITGPASPSPLAYGAPVIPSSPVPSPSINGSSSLPYPSTITAPTPPPPPSGSATSPESLVSALQTSPGLVLGYASSLDGKIVVGNVTIGLGAAAAFPGAAPVSAPIAPSAASGLAPGPSEVFTVPASPGYVGPGGTIPVQLPDTYAGVNGGYFMGAPVASSMAPAAAPQMVGPTTSYGFGSYGGSAGAPASTLGSPGTIEDYMGPSLAPPPDNMVVTPAMAPSPAYSFSAGGSMYAINMQLGSAQASTDQSSATLAIVFNTPPPGLRTTDFSLATGQGGQGSNVTAVAPYLSNSIYIMQVQTPANYYGNVTVAYASSSVPSITYAVTRQAAVDWLRVGRLCSLASCHSPTSLVPALHLRRSGLILTVHRPCSCGQRAALGRAAHLVDTSIGQRVGYLTPLASSGVPTDGRG</sequence>
<dbReference type="Gene3D" id="3.40.33.10">
    <property type="entry name" value="CAP"/>
    <property type="match status" value="1"/>
</dbReference>
<evidence type="ECO:0000259" key="2">
    <source>
        <dbReference type="Pfam" id="PF00188"/>
    </source>
</evidence>